<comment type="pathway">
    <text evidence="2">Glycolipid biosynthesis; glycosylphosphatidylinositol-anchor biosynthesis.</text>
</comment>
<keyword evidence="5" id="KW-0808">Transferase</keyword>
<evidence type="ECO:0000256" key="5">
    <source>
        <dbReference type="ARBA" id="ARBA00022679"/>
    </source>
</evidence>
<feature type="transmembrane region" description="Helical" evidence="10">
    <location>
        <begin position="155"/>
        <end position="178"/>
    </location>
</feature>
<dbReference type="Proteomes" id="UP000578352">
    <property type="component" value="Unassembled WGS sequence"/>
</dbReference>
<dbReference type="PANTHER" id="PTHR12468">
    <property type="entry name" value="GPI MANNOSYLTRANSFERASE 2"/>
    <property type="match status" value="1"/>
</dbReference>
<reference evidence="11 12" key="1">
    <citation type="submission" date="2020-07" db="EMBL/GenBank/DDBJ databases">
        <title>Sequencing the genomes of 1000 actinobacteria strains.</title>
        <authorList>
            <person name="Klenk H.-P."/>
        </authorList>
    </citation>
    <scope>NUCLEOTIDE SEQUENCE [LARGE SCALE GENOMIC DNA]</scope>
    <source>
        <strain evidence="11 12">DSM 15165</strain>
    </source>
</reference>
<dbReference type="AlphaFoldDB" id="A0A853CZY4"/>
<evidence type="ECO:0000256" key="2">
    <source>
        <dbReference type="ARBA" id="ARBA00004687"/>
    </source>
</evidence>
<feature type="transmembrane region" description="Helical" evidence="10">
    <location>
        <begin position="31"/>
        <end position="55"/>
    </location>
</feature>
<evidence type="ECO:0000313" key="11">
    <source>
        <dbReference type="EMBL" id="NYJ25739.1"/>
    </source>
</evidence>
<gene>
    <name evidence="11" type="ORF">HNR13_004026</name>
</gene>
<evidence type="ECO:0000256" key="9">
    <source>
        <dbReference type="ARBA" id="ARBA00023136"/>
    </source>
</evidence>
<evidence type="ECO:0000256" key="6">
    <source>
        <dbReference type="ARBA" id="ARBA00022692"/>
    </source>
</evidence>
<evidence type="ECO:0000256" key="8">
    <source>
        <dbReference type="ARBA" id="ARBA00022989"/>
    </source>
</evidence>
<evidence type="ECO:0008006" key="13">
    <source>
        <dbReference type="Google" id="ProtNLM"/>
    </source>
</evidence>
<evidence type="ECO:0000256" key="7">
    <source>
        <dbReference type="ARBA" id="ARBA00022824"/>
    </source>
</evidence>
<dbReference type="EMBL" id="JACCFL010000001">
    <property type="protein sequence ID" value="NYJ25739.1"/>
    <property type="molecule type" value="Genomic_DNA"/>
</dbReference>
<keyword evidence="3" id="KW-0337">GPI-anchor biosynthesis</keyword>
<dbReference type="GO" id="GO:0006506">
    <property type="term" value="P:GPI anchor biosynthetic process"/>
    <property type="evidence" value="ECO:0007669"/>
    <property type="project" value="UniProtKB-UniPathway"/>
</dbReference>
<feature type="transmembrane region" description="Helical" evidence="10">
    <location>
        <begin position="198"/>
        <end position="225"/>
    </location>
</feature>
<accession>A0A853CZY4</accession>
<dbReference type="GO" id="GO:0031501">
    <property type="term" value="C:mannosyltransferase complex"/>
    <property type="evidence" value="ECO:0007669"/>
    <property type="project" value="TreeGrafter"/>
</dbReference>
<evidence type="ECO:0000256" key="1">
    <source>
        <dbReference type="ARBA" id="ARBA00004477"/>
    </source>
</evidence>
<feature type="transmembrane region" description="Helical" evidence="10">
    <location>
        <begin position="378"/>
        <end position="400"/>
    </location>
</feature>
<dbReference type="PANTHER" id="PTHR12468:SF2">
    <property type="entry name" value="GPI MANNOSYLTRANSFERASE 2"/>
    <property type="match status" value="1"/>
</dbReference>
<dbReference type="InterPro" id="IPR007315">
    <property type="entry name" value="PIG-V/Gpi18"/>
</dbReference>
<keyword evidence="7" id="KW-0256">Endoplasmic reticulum</keyword>
<dbReference type="GO" id="GO:0004376">
    <property type="term" value="F:GPI mannosyltransferase activity"/>
    <property type="evidence" value="ECO:0007669"/>
    <property type="project" value="InterPro"/>
</dbReference>
<evidence type="ECO:0000313" key="12">
    <source>
        <dbReference type="Proteomes" id="UP000578352"/>
    </source>
</evidence>
<sequence>MTTTEPATTTVVAPSVVTADDTRKRRLIRGVLVAASIWAVTHIGAQLAAALAVAIHTPQLLAQPWSFFTLLVHWDAANYRNVAQFGYFSEGAGPFAHAFLPGYPFVSRFLAEALFVTVSPTAVQIDVALWTVTAVAALVAACLLWFLVEPQYGRRVAFGSVALLLAGPYALFLVAPYPEALYLVPAIGAWLAMRNERWVIAGLLACFAGTIRIETVFLVPALIVLFAVQRHREGLPWLTRAIGFGAISAVGLTSYLLWLWHRTGNIRAWFDVEEAGWHRSTRWPWETFARSLEYATSPATVRAGHIQAWADIVFVVLYLIAIVMFIRLRWWAEAVYIGLSTVSMATSYAYTSMARESTTLFPLTILVALTLRTRRWRWVFWVVLVLSALIMFAQAGRFALDDWSD</sequence>
<proteinExistence type="predicted"/>
<protein>
    <recommendedName>
        <fullName evidence="13">DUF2029 domain-containing protein</fullName>
    </recommendedName>
</protein>
<comment type="caution">
    <text evidence="11">The sequence shown here is derived from an EMBL/GenBank/DDBJ whole genome shotgun (WGS) entry which is preliminary data.</text>
</comment>
<keyword evidence="4" id="KW-0328">Glycosyltransferase</keyword>
<dbReference type="GO" id="GO:0016020">
    <property type="term" value="C:membrane"/>
    <property type="evidence" value="ECO:0007669"/>
    <property type="project" value="GOC"/>
</dbReference>
<evidence type="ECO:0000256" key="3">
    <source>
        <dbReference type="ARBA" id="ARBA00022502"/>
    </source>
</evidence>
<keyword evidence="6 10" id="KW-0812">Transmembrane</keyword>
<name>A0A853CZY4_9MICO</name>
<organism evidence="11 12">
    <name type="scientific">Leifsonia shinshuensis</name>
    <dbReference type="NCBI Taxonomy" id="150026"/>
    <lineage>
        <taxon>Bacteria</taxon>
        <taxon>Bacillati</taxon>
        <taxon>Actinomycetota</taxon>
        <taxon>Actinomycetes</taxon>
        <taxon>Micrococcales</taxon>
        <taxon>Microbacteriaceae</taxon>
        <taxon>Leifsonia</taxon>
    </lineage>
</organism>
<evidence type="ECO:0000256" key="4">
    <source>
        <dbReference type="ARBA" id="ARBA00022676"/>
    </source>
</evidence>
<dbReference type="UniPathway" id="UPA00196"/>
<dbReference type="GO" id="GO:0000009">
    <property type="term" value="F:alpha-1,6-mannosyltransferase activity"/>
    <property type="evidence" value="ECO:0007669"/>
    <property type="project" value="InterPro"/>
</dbReference>
<keyword evidence="8 10" id="KW-1133">Transmembrane helix</keyword>
<evidence type="ECO:0000256" key="10">
    <source>
        <dbReference type="SAM" id="Phobius"/>
    </source>
</evidence>
<comment type="subcellular location">
    <subcellularLocation>
        <location evidence="1">Endoplasmic reticulum membrane</location>
        <topology evidence="1">Multi-pass membrane protein</topology>
    </subcellularLocation>
</comment>
<dbReference type="RefSeq" id="WP_179608622.1">
    <property type="nucleotide sequence ID" value="NZ_BAABEH010000001.1"/>
</dbReference>
<feature type="transmembrane region" description="Helical" evidence="10">
    <location>
        <begin position="306"/>
        <end position="326"/>
    </location>
</feature>
<feature type="transmembrane region" description="Helical" evidence="10">
    <location>
        <begin position="237"/>
        <end position="260"/>
    </location>
</feature>
<keyword evidence="9 10" id="KW-0472">Membrane</keyword>
<dbReference type="Pfam" id="PF04188">
    <property type="entry name" value="Mannosyl_trans2"/>
    <property type="match status" value="1"/>
</dbReference>
<feature type="transmembrane region" description="Helical" evidence="10">
    <location>
        <begin position="127"/>
        <end position="148"/>
    </location>
</feature>